<evidence type="ECO:0000256" key="6">
    <source>
        <dbReference type="ARBA" id="ARBA00022692"/>
    </source>
</evidence>
<keyword evidence="6" id="KW-0812">Transmembrane</keyword>
<dbReference type="CDD" id="cd24017">
    <property type="entry name" value="ASKHA_T2SSL_N"/>
    <property type="match status" value="1"/>
</dbReference>
<dbReference type="STRING" id="29422.Lbru_2111"/>
<dbReference type="SUPFAM" id="SSF53067">
    <property type="entry name" value="Actin-like ATPase domain"/>
    <property type="match status" value="1"/>
</dbReference>
<dbReference type="InterPro" id="IPR043129">
    <property type="entry name" value="ATPase_NBD"/>
</dbReference>
<name>A0A0W0SDY4_9GAMM</name>
<dbReference type="Pfam" id="PF05134">
    <property type="entry name" value="T2SSL"/>
    <property type="match status" value="1"/>
</dbReference>
<evidence type="ECO:0000313" key="13">
    <source>
        <dbReference type="EMBL" id="KTC81591.1"/>
    </source>
</evidence>
<evidence type="ECO:0000259" key="11">
    <source>
        <dbReference type="Pfam" id="PF05134"/>
    </source>
</evidence>
<proteinExistence type="inferred from homology"/>
<protein>
    <recommendedName>
        <fullName evidence="10">Type II secretion system protein L</fullName>
        <shortName evidence="10">T2SS protein L</shortName>
    </recommendedName>
</protein>
<dbReference type="Proteomes" id="UP000054742">
    <property type="component" value="Unassembled WGS sequence"/>
</dbReference>
<evidence type="ECO:0000313" key="14">
    <source>
        <dbReference type="Proteomes" id="UP000054742"/>
    </source>
</evidence>
<comment type="subcellular location">
    <subcellularLocation>
        <location evidence="1">Cell inner membrane</location>
        <topology evidence="1">Single-pass membrane protein</topology>
    </subcellularLocation>
</comment>
<comment type="similarity">
    <text evidence="2 10">Belongs to the GSP L family.</text>
</comment>
<dbReference type="NCBIfam" id="TIGR01709">
    <property type="entry name" value="typeII_sec_gspL"/>
    <property type="match status" value="1"/>
</dbReference>
<sequence>MATCFLFIHHLTENGCLSLSLDEQGQVVAPLLERSFSEIKSLQKNCQTILVLPTQLFSLHRINLPWLAEKKARAALPFALEDKLAQNVSSLHFAFDRNHYQDGHYLVVVGDKAYLAELVAKLDEHEINFDIMTLDWFALNKYEVAVLDSSLLINDDHFQGALSTDLADFYLNQLRTIEAEHFFHVFTDSSSSLLIIKNSKPIDNKEVSFIWLARRLQRAKIINLCQGELEHEGSKNVTRRWSQAAVVMSLIWFLSLLGSNAIRLYYLNKDTAVVDTQIATIYHQFFPKAQQVISPKFRISQLLKANQSSTDTSFWVLLNALAKASKNTTMNFEQIRFQNQTLLVTLTTKNFEELEDLQTHLQKTIKVRQTQASTENEKVVGTLELSL</sequence>
<dbReference type="InterPro" id="IPR024230">
    <property type="entry name" value="GspL_cyto_dom"/>
</dbReference>
<dbReference type="PIRSF" id="PIRSF015761">
    <property type="entry name" value="Protein_L"/>
    <property type="match status" value="1"/>
</dbReference>
<dbReference type="RefSeq" id="WP_058442098.1">
    <property type="nucleotide sequence ID" value="NZ_CAAAHU010000005.1"/>
</dbReference>
<reference evidence="13 14" key="1">
    <citation type="submission" date="2015-11" db="EMBL/GenBank/DDBJ databases">
        <title>Genomic analysis of 38 Legionella species identifies large and diverse effector repertoires.</title>
        <authorList>
            <person name="Burstein D."/>
            <person name="Amaro F."/>
            <person name="Zusman T."/>
            <person name="Lifshitz Z."/>
            <person name="Cohen O."/>
            <person name="Gilbert J.A."/>
            <person name="Pupko T."/>
            <person name="Shuman H.A."/>
            <person name="Segal G."/>
        </authorList>
    </citation>
    <scope>NUCLEOTIDE SEQUENCE [LARGE SCALE GENOMIC DNA]</scope>
    <source>
        <strain evidence="13 14">ATCC 43878</strain>
    </source>
</reference>
<dbReference type="GO" id="GO:0015628">
    <property type="term" value="P:protein secretion by the type II secretion system"/>
    <property type="evidence" value="ECO:0007669"/>
    <property type="project" value="InterPro"/>
</dbReference>
<evidence type="ECO:0000256" key="5">
    <source>
        <dbReference type="ARBA" id="ARBA00022519"/>
    </source>
</evidence>
<dbReference type="GO" id="GO:0005886">
    <property type="term" value="C:plasma membrane"/>
    <property type="evidence" value="ECO:0007669"/>
    <property type="project" value="UniProtKB-SubCell"/>
</dbReference>
<dbReference type="InterPro" id="IPR025691">
    <property type="entry name" value="GspL_pp_dom"/>
</dbReference>
<feature type="domain" description="GspL cytoplasmic actin-ATPase-like" evidence="11">
    <location>
        <begin position="35"/>
        <end position="228"/>
    </location>
</feature>
<dbReference type="AlphaFoldDB" id="A0A0W0SDY4"/>
<gene>
    <name evidence="13" type="ORF">Lbru_2111</name>
</gene>
<organism evidence="13 14">
    <name type="scientific">Legionella brunensis</name>
    <dbReference type="NCBI Taxonomy" id="29422"/>
    <lineage>
        <taxon>Bacteria</taxon>
        <taxon>Pseudomonadati</taxon>
        <taxon>Pseudomonadota</taxon>
        <taxon>Gammaproteobacteria</taxon>
        <taxon>Legionellales</taxon>
        <taxon>Legionellaceae</taxon>
        <taxon>Legionella</taxon>
    </lineage>
</organism>
<evidence type="ECO:0000256" key="1">
    <source>
        <dbReference type="ARBA" id="ARBA00004377"/>
    </source>
</evidence>
<evidence type="ECO:0000256" key="4">
    <source>
        <dbReference type="ARBA" id="ARBA00022475"/>
    </source>
</evidence>
<dbReference type="Pfam" id="PF12693">
    <property type="entry name" value="GspL_C"/>
    <property type="match status" value="1"/>
</dbReference>
<comment type="function">
    <text evidence="10">Inner membrane component of the type II secretion system required for the energy-dependent secretion of extracellular factors such as proteases and toxins from the periplasm.</text>
</comment>
<evidence type="ECO:0000259" key="12">
    <source>
        <dbReference type="Pfam" id="PF12693"/>
    </source>
</evidence>
<dbReference type="OrthoDB" id="7011844at2"/>
<dbReference type="InterPro" id="IPR007812">
    <property type="entry name" value="T2SS_protein-GspL"/>
</dbReference>
<dbReference type="Gene3D" id="3.30.420.380">
    <property type="match status" value="1"/>
</dbReference>
<evidence type="ECO:0000256" key="8">
    <source>
        <dbReference type="ARBA" id="ARBA00022989"/>
    </source>
</evidence>
<evidence type="ECO:0000256" key="3">
    <source>
        <dbReference type="ARBA" id="ARBA00022448"/>
    </source>
</evidence>
<dbReference type="PATRIC" id="fig|29422.6.peg.2251"/>
<evidence type="ECO:0000256" key="9">
    <source>
        <dbReference type="ARBA" id="ARBA00023136"/>
    </source>
</evidence>
<keyword evidence="3 10" id="KW-0813">Transport</keyword>
<dbReference type="EMBL" id="LNXV01000029">
    <property type="protein sequence ID" value="KTC81591.1"/>
    <property type="molecule type" value="Genomic_DNA"/>
</dbReference>
<keyword evidence="9" id="KW-0472">Membrane</keyword>
<dbReference type="Gene3D" id="3.30.1360.100">
    <property type="entry name" value="General secretion pathway protein M, EpsM"/>
    <property type="match status" value="1"/>
</dbReference>
<evidence type="ECO:0000256" key="7">
    <source>
        <dbReference type="ARBA" id="ARBA00022927"/>
    </source>
</evidence>
<accession>A0A0W0SDY4</accession>
<dbReference type="GO" id="GO:0015627">
    <property type="term" value="C:type II protein secretion system complex"/>
    <property type="evidence" value="ECO:0007669"/>
    <property type="project" value="InterPro"/>
</dbReference>
<dbReference type="GO" id="GO:0009276">
    <property type="term" value="C:Gram-negative-bacterium-type cell wall"/>
    <property type="evidence" value="ECO:0007669"/>
    <property type="project" value="InterPro"/>
</dbReference>
<keyword evidence="7 10" id="KW-0653">Protein transport</keyword>
<keyword evidence="8" id="KW-1133">Transmembrane helix</keyword>
<evidence type="ECO:0000256" key="2">
    <source>
        <dbReference type="ARBA" id="ARBA00005318"/>
    </source>
</evidence>
<evidence type="ECO:0000256" key="10">
    <source>
        <dbReference type="PIRNR" id="PIRNR015761"/>
    </source>
</evidence>
<keyword evidence="5" id="KW-0997">Cell inner membrane</keyword>
<keyword evidence="14" id="KW-1185">Reference proteome</keyword>
<keyword evidence="4" id="KW-1003">Cell membrane</keyword>
<feature type="domain" description="GspL periplasmic" evidence="12">
    <location>
        <begin position="239"/>
        <end position="385"/>
    </location>
</feature>
<comment type="caution">
    <text evidence="13">The sequence shown here is derived from an EMBL/GenBank/DDBJ whole genome shotgun (WGS) entry which is preliminary data.</text>
</comment>